<dbReference type="GO" id="GO:0055085">
    <property type="term" value="P:transmembrane transport"/>
    <property type="evidence" value="ECO:0007669"/>
    <property type="project" value="InterPro"/>
</dbReference>
<keyword evidence="6 7" id="KW-0472">Membrane</keyword>
<dbReference type="InterPro" id="IPR035906">
    <property type="entry name" value="MetI-like_sf"/>
</dbReference>
<evidence type="ECO:0000256" key="5">
    <source>
        <dbReference type="ARBA" id="ARBA00022989"/>
    </source>
</evidence>
<keyword evidence="10" id="KW-1185">Reference proteome</keyword>
<keyword evidence="2 7" id="KW-0813">Transport</keyword>
<keyword evidence="5 7" id="KW-1133">Transmembrane helix</keyword>
<dbReference type="GO" id="GO:0005886">
    <property type="term" value="C:plasma membrane"/>
    <property type="evidence" value="ECO:0007669"/>
    <property type="project" value="UniProtKB-SubCell"/>
</dbReference>
<dbReference type="Pfam" id="PF00528">
    <property type="entry name" value="BPD_transp_1"/>
    <property type="match status" value="1"/>
</dbReference>
<dbReference type="eggNOG" id="COG1173">
    <property type="taxonomic scope" value="Bacteria"/>
</dbReference>
<dbReference type="HOGENOM" id="CLU_028518_5_2_4"/>
<comment type="similarity">
    <text evidence="7">Belongs to the binding-protein-dependent transport system permease family.</text>
</comment>
<dbReference type="InterPro" id="IPR050366">
    <property type="entry name" value="BP-dependent_transpt_permease"/>
</dbReference>
<dbReference type="STRING" id="391735.Veis_0411"/>
<feature type="transmembrane region" description="Helical" evidence="7">
    <location>
        <begin position="75"/>
        <end position="99"/>
    </location>
</feature>
<dbReference type="PROSITE" id="PS50928">
    <property type="entry name" value="ABC_TM1"/>
    <property type="match status" value="1"/>
</dbReference>
<name>A1WEZ2_VEREI</name>
<dbReference type="CDD" id="cd06261">
    <property type="entry name" value="TM_PBP2"/>
    <property type="match status" value="1"/>
</dbReference>
<proteinExistence type="inferred from homology"/>
<dbReference type="SUPFAM" id="SSF161098">
    <property type="entry name" value="MetI-like"/>
    <property type="match status" value="1"/>
</dbReference>
<reference evidence="10" key="1">
    <citation type="submission" date="2006-12" db="EMBL/GenBank/DDBJ databases">
        <title>Complete sequence of chromosome 1 of Verminephrobacter eiseniae EF01-2.</title>
        <authorList>
            <person name="Copeland A."/>
            <person name="Lucas S."/>
            <person name="Lapidus A."/>
            <person name="Barry K."/>
            <person name="Detter J.C."/>
            <person name="Glavina del Rio T."/>
            <person name="Dalin E."/>
            <person name="Tice H."/>
            <person name="Pitluck S."/>
            <person name="Chertkov O."/>
            <person name="Brettin T."/>
            <person name="Bruce D."/>
            <person name="Han C."/>
            <person name="Tapia R."/>
            <person name="Gilna P."/>
            <person name="Schmutz J."/>
            <person name="Larimer F."/>
            <person name="Land M."/>
            <person name="Hauser L."/>
            <person name="Kyrpides N."/>
            <person name="Kim E."/>
            <person name="Stahl D."/>
            <person name="Richardson P."/>
        </authorList>
    </citation>
    <scope>NUCLEOTIDE SEQUENCE [LARGE SCALE GENOMIC DNA]</scope>
    <source>
        <strain evidence="10">EF01-2</strain>
    </source>
</reference>
<dbReference type="EMBL" id="CP000542">
    <property type="protein sequence ID" value="ABM56199.1"/>
    <property type="molecule type" value="Genomic_DNA"/>
</dbReference>
<keyword evidence="4 7" id="KW-0812">Transmembrane</keyword>
<evidence type="ECO:0000256" key="6">
    <source>
        <dbReference type="ARBA" id="ARBA00023136"/>
    </source>
</evidence>
<evidence type="ECO:0000256" key="1">
    <source>
        <dbReference type="ARBA" id="ARBA00004651"/>
    </source>
</evidence>
<protein>
    <submittedName>
        <fullName evidence="9">Binding-protein-dependent transport systems inner membrane component</fullName>
    </submittedName>
</protein>
<dbReference type="RefSeq" id="WP_011808216.1">
    <property type="nucleotide sequence ID" value="NC_008786.1"/>
</dbReference>
<keyword evidence="3" id="KW-1003">Cell membrane</keyword>
<evidence type="ECO:0000256" key="2">
    <source>
        <dbReference type="ARBA" id="ARBA00022448"/>
    </source>
</evidence>
<gene>
    <name evidence="9" type="ordered locus">Veis_0411</name>
</gene>
<dbReference type="OrthoDB" id="9783218at2"/>
<dbReference type="Gene3D" id="1.10.3720.10">
    <property type="entry name" value="MetI-like"/>
    <property type="match status" value="1"/>
</dbReference>
<organism evidence="9 10">
    <name type="scientific">Verminephrobacter eiseniae (strain EF01-2)</name>
    <dbReference type="NCBI Taxonomy" id="391735"/>
    <lineage>
        <taxon>Bacteria</taxon>
        <taxon>Pseudomonadati</taxon>
        <taxon>Pseudomonadota</taxon>
        <taxon>Betaproteobacteria</taxon>
        <taxon>Burkholderiales</taxon>
        <taxon>Comamonadaceae</taxon>
        <taxon>Verminephrobacter</taxon>
    </lineage>
</organism>
<feature type="domain" description="ABC transmembrane type-1" evidence="8">
    <location>
        <begin position="71"/>
        <end position="264"/>
    </location>
</feature>
<evidence type="ECO:0000256" key="4">
    <source>
        <dbReference type="ARBA" id="ARBA00022692"/>
    </source>
</evidence>
<evidence type="ECO:0000259" key="8">
    <source>
        <dbReference type="PROSITE" id="PS50928"/>
    </source>
</evidence>
<dbReference type="InterPro" id="IPR000515">
    <property type="entry name" value="MetI-like"/>
</dbReference>
<feature type="transmembrane region" description="Helical" evidence="7">
    <location>
        <begin position="119"/>
        <end position="144"/>
    </location>
</feature>
<evidence type="ECO:0000256" key="3">
    <source>
        <dbReference type="ARBA" id="ARBA00022475"/>
    </source>
</evidence>
<dbReference type="KEGG" id="vei:Veis_0411"/>
<feature type="transmembrane region" description="Helical" evidence="7">
    <location>
        <begin position="12"/>
        <end position="33"/>
    </location>
</feature>
<dbReference type="AlphaFoldDB" id="A1WEZ2"/>
<dbReference type="GeneID" id="76459141"/>
<dbReference type="PANTHER" id="PTHR43386:SF25">
    <property type="entry name" value="PEPTIDE ABC TRANSPORTER PERMEASE PROTEIN"/>
    <property type="match status" value="1"/>
</dbReference>
<dbReference type="Proteomes" id="UP000000374">
    <property type="component" value="Chromosome"/>
</dbReference>
<feature type="transmembrane region" description="Helical" evidence="7">
    <location>
        <begin position="237"/>
        <end position="260"/>
    </location>
</feature>
<evidence type="ECO:0000313" key="9">
    <source>
        <dbReference type="EMBL" id="ABM56199.1"/>
    </source>
</evidence>
<sequence length="276" mass="28912">MKIFGKTVAASAVGGGLIVVALAGLVLLAPLVAPHGETETVGDIWLLPGAEHLLGTDSIGRDMLSRLLYGGRTTLGIALAVSLLSFSLGIVSGFAAVVLGRYVDLLLSRLVDTLMAIPVLIFALMILSVLGTSVPVLICTIAVLDATRVFRLARLVAQGIMVQEYVEAARLRGEGLGWIIRREILPNAVPALLAEFGMRFGFTILFVAGLSFLGLGIQPPYADWGGMVRDNAQAINFGGIAPLFPALAIALLTIGINLVVDWLLSVRAQGQAGSMA</sequence>
<evidence type="ECO:0000256" key="7">
    <source>
        <dbReference type="RuleBase" id="RU363032"/>
    </source>
</evidence>
<dbReference type="PANTHER" id="PTHR43386">
    <property type="entry name" value="OLIGOPEPTIDE TRANSPORT SYSTEM PERMEASE PROTEIN APPC"/>
    <property type="match status" value="1"/>
</dbReference>
<feature type="transmembrane region" description="Helical" evidence="7">
    <location>
        <begin position="200"/>
        <end position="217"/>
    </location>
</feature>
<accession>A1WEZ2</accession>
<comment type="subcellular location">
    <subcellularLocation>
        <location evidence="1 7">Cell membrane</location>
        <topology evidence="1 7">Multi-pass membrane protein</topology>
    </subcellularLocation>
</comment>
<evidence type="ECO:0000313" key="10">
    <source>
        <dbReference type="Proteomes" id="UP000000374"/>
    </source>
</evidence>